<sequence>MFGVNFRKTCQAIAVLLGLVSGAVLGNDFSEINIQIPSDINTSFMGVYVNHALSSKPKQVLFTTADIILNPIPYDTLSSGVTFTPPKVSGNVMKIREQFYSKPFVEFIGIKDGGVAKFDMSEISPDLSGRLIESGDDFNLDSISKTMNEECRNLYTKKFSINDQDVMYFGCSSRNADFFVIVQNDDEKLGQTYMYASEPPKNSSSKDKPNRKIFIINYLARELVNYKNPDTTLSNLVIPEATFNVFLSSSFAKRSPEGQSEDLSESLASDFDILHSRAEDIMKDSLFNRKLLISSRKNKFKQVKINYDTANVSLSLYNVTENYYGNNLMTISDDSQEHVAALTLVTPKLMGTESMQNLAEKIAEDKTCMAPHEITQKETMGLPSIIIDCDNTFGTDEFTKSYLAINVSSLMNNDRHSEAEDRMNDSIMLVMLLGDNTDNEIEDIVNAGLMYNNLRWNPTLSNMTEMEKDYIMTIPNVRMWNNLPEAERNEETWNSFIAEAEKAIAGHQDATPEELLELIKQCSSSLTSNKSK</sequence>
<gene>
    <name evidence="2" type="ORF">SAMN02910344_00241</name>
</gene>
<keyword evidence="1" id="KW-0732">Signal</keyword>
<evidence type="ECO:0000313" key="3">
    <source>
        <dbReference type="Proteomes" id="UP000243745"/>
    </source>
</evidence>
<feature type="chain" id="PRO_5024920406" evidence="1">
    <location>
        <begin position="27"/>
        <end position="532"/>
    </location>
</feature>
<name>A0A662ZEC3_9GAMM</name>
<accession>A0A662ZEC3</accession>
<protein>
    <submittedName>
        <fullName evidence="2">Uncharacterized protein</fullName>
    </submittedName>
</protein>
<reference evidence="2 3" key="1">
    <citation type="submission" date="2016-10" db="EMBL/GenBank/DDBJ databases">
        <authorList>
            <person name="Varghese N."/>
            <person name="Submissions S."/>
        </authorList>
    </citation>
    <scope>NUCLEOTIDE SEQUENCE [LARGE SCALE GENOMIC DNA]</scope>
    <source>
        <strain evidence="2 3">DSM 1361</strain>
    </source>
</reference>
<dbReference type="EMBL" id="FOXF01000003">
    <property type="protein sequence ID" value="SFP03443.1"/>
    <property type="molecule type" value="Genomic_DNA"/>
</dbReference>
<dbReference type="AlphaFoldDB" id="A0A662ZEC3"/>
<proteinExistence type="predicted"/>
<evidence type="ECO:0000313" key="2">
    <source>
        <dbReference type="EMBL" id="SFP03443.1"/>
    </source>
</evidence>
<dbReference type="Proteomes" id="UP000243745">
    <property type="component" value="Unassembled WGS sequence"/>
</dbReference>
<organism evidence="2 3">
    <name type="scientific">Ruminobacter amylophilus</name>
    <dbReference type="NCBI Taxonomy" id="867"/>
    <lineage>
        <taxon>Bacteria</taxon>
        <taxon>Pseudomonadati</taxon>
        <taxon>Pseudomonadota</taxon>
        <taxon>Gammaproteobacteria</taxon>
        <taxon>Aeromonadales</taxon>
        <taxon>Succinivibrionaceae</taxon>
        <taxon>Ruminobacter</taxon>
    </lineage>
</organism>
<keyword evidence="3" id="KW-1185">Reference proteome</keyword>
<feature type="signal peptide" evidence="1">
    <location>
        <begin position="1"/>
        <end position="26"/>
    </location>
</feature>
<evidence type="ECO:0000256" key="1">
    <source>
        <dbReference type="SAM" id="SignalP"/>
    </source>
</evidence>